<sequence length="120" mass="11956">MQHSHLSTAGAPAAGTCEDDLCSCSSSYAEFAAAARRLNMELQDPSSSGRTGQHRNLTAAAPAGPRSARSGSVTSEDAACGYGGSFGNGGGGWRERLTAGGSTGSTPASPLLSSYSAQRG</sequence>
<organism evidence="2 3">
    <name type="scientific">Macrostomum lignano</name>
    <dbReference type="NCBI Taxonomy" id="282301"/>
    <lineage>
        <taxon>Eukaryota</taxon>
        <taxon>Metazoa</taxon>
        <taxon>Spiralia</taxon>
        <taxon>Lophotrochozoa</taxon>
        <taxon>Platyhelminthes</taxon>
        <taxon>Rhabditophora</taxon>
        <taxon>Macrostomorpha</taxon>
        <taxon>Macrostomida</taxon>
        <taxon>Macrostomidae</taxon>
        <taxon>Macrostomum</taxon>
    </lineage>
</organism>
<evidence type="ECO:0000313" key="3">
    <source>
        <dbReference type="WBParaSite" id="maker-uti_cns_0006605-snap-gene-0.2-mRNA-1"/>
    </source>
</evidence>
<proteinExistence type="predicted"/>
<evidence type="ECO:0000256" key="1">
    <source>
        <dbReference type="SAM" id="MobiDB-lite"/>
    </source>
</evidence>
<feature type="compositionally biased region" description="Polar residues" evidence="1">
    <location>
        <begin position="44"/>
        <end position="56"/>
    </location>
</feature>
<reference evidence="3" key="1">
    <citation type="submission" date="2016-11" db="UniProtKB">
        <authorList>
            <consortium name="WormBaseParasite"/>
        </authorList>
    </citation>
    <scope>IDENTIFICATION</scope>
</reference>
<dbReference type="WBParaSite" id="maker-uti_cns_0006605-snap-gene-0.2-mRNA-1">
    <property type="protein sequence ID" value="maker-uti_cns_0006605-snap-gene-0.2-mRNA-1"/>
    <property type="gene ID" value="maker-uti_cns_0006605-snap-gene-0.2"/>
</dbReference>
<evidence type="ECO:0000313" key="2">
    <source>
        <dbReference type="Proteomes" id="UP000095280"/>
    </source>
</evidence>
<dbReference type="AlphaFoldDB" id="A0A1I8HL85"/>
<keyword evidence="2" id="KW-1185">Reference proteome</keyword>
<feature type="compositionally biased region" description="Gly residues" evidence="1">
    <location>
        <begin position="81"/>
        <end position="92"/>
    </location>
</feature>
<feature type="compositionally biased region" description="Low complexity" evidence="1">
    <location>
        <begin position="59"/>
        <end position="72"/>
    </location>
</feature>
<protein>
    <submittedName>
        <fullName evidence="3">Uncharacterized protein</fullName>
    </submittedName>
</protein>
<feature type="region of interest" description="Disordered" evidence="1">
    <location>
        <begin position="43"/>
        <end position="120"/>
    </location>
</feature>
<feature type="compositionally biased region" description="Polar residues" evidence="1">
    <location>
        <begin position="104"/>
        <end position="120"/>
    </location>
</feature>
<name>A0A1I8HL85_9PLAT</name>
<dbReference type="Proteomes" id="UP000095280">
    <property type="component" value="Unplaced"/>
</dbReference>
<accession>A0A1I8HL85</accession>